<dbReference type="GO" id="GO:0016491">
    <property type="term" value="F:oxidoreductase activity"/>
    <property type="evidence" value="ECO:0007669"/>
    <property type="project" value="UniProtKB-KW"/>
</dbReference>
<evidence type="ECO:0000259" key="3">
    <source>
        <dbReference type="SMART" id="SM00822"/>
    </source>
</evidence>
<dbReference type="InterPro" id="IPR002347">
    <property type="entry name" value="SDR_fam"/>
</dbReference>
<dbReference type="SUPFAM" id="SSF51735">
    <property type="entry name" value="NAD(P)-binding Rossmann-fold domains"/>
    <property type="match status" value="1"/>
</dbReference>
<dbReference type="PRINTS" id="PR00081">
    <property type="entry name" value="GDHRDH"/>
</dbReference>
<organism evidence="4 5">
    <name type="scientific">Tropicimonas sediminicola</name>
    <dbReference type="NCBI Taxonomy" id="1031541"/>
    <lineage>
        <taxon>Bacteria</taxon>
        <taxon>Pseudomonadati</taxon>
        <taxon>Pseudomonadota</taxon>
        <taxon>Alphaproteobacteria</taxon>
        <taxon>Rhodobacterales</taxon>
        <taxon>Roseobacteraceae</taxon>
        <taxon>Tropicimonas</taxon>
    </lineage>
</organism>
<keyword evidence="5" id="KW-1185">Reference proteome</keyword>
<sequence>MTKTILITGATDGIGLETARQLAQSGHRLLLHGRNPEKLEALRAEMPEGTRGFLADLSRLDEVVRLAEEVAASEERIDVFINNAGVYKMADPITETGQDARFVVNTLAPLLLTRRLLDRMPKTGRVISLSSAAQAPVDLDALSGTRRVGDMDAYAQSKLALVVWTQALAREHPEGPAFIAVNPGSLLATRMVREGFGVSGNDIGIGADILRRLAVSEEFEGCSGMYFDNDAGRFASPHPAAADPARSAAVMATLERLLPA</sequence>
<dbReference type="Pfam" id="PF00106">
    <property type="entry name" value="adh_short"/>
    <property type="match status" value="1"/>
</dbReference>
<proteinExistence type="inferred from homology"/>
<reference evidence="4 5" key="1">
    <citation type="submission" date="2017-06" db="EMBL/GenBank/DDBJ databases">
        <authorList>
            <person name="Kim H.J."/>
            <person name="Triplett B.A."/>
        </authorList>
    </citation>
    <scope>NUCLEOTIDE SEQUENCE [LARGE SCALE GENOMIC DNA]</scope>
    <source>
        <strain evidence="4 5">DSM 29339</strain>
    </source>
</reference>
<dbReference type="Proteomes" id="UP000198426">
    <property type="component" value="Unassembled WGS sequence"/>
</dbReference>
<evidence type="ECO:0000256" key="1">
    <source>
        <dbReference type="ARBA" id="ARBA00023002"/>
    </source>
</evidence>
<name>A0A239KNH9_9RHOB</name>
<evidence type="ECO:0000313" key="5">
    <source>
        <dbReference type="Proteomes" id="UP000198426"/>
    </source>
</evidence>
<accession>A0A239KNH9</accession>
<dbReference type="OrthoDB" id="9785826at2"/>
<evidence type="ECO:0000256" key="2">
    <source>
        <dbReference type="RuleBase" id="RU000363"/>
    </source>
</evidence>
<feature type="domain" description="Ketoreductase" evidence="3">
    <location>
        <begin position="3"/>
        <end position="179"/>
    </location>
</feature>
<gene>
    <name evidence="4" type="ORF">SAMN05421757_107262</name>
</gene>
<dbReference type="RefSeq" id="WP_089234465.1">
    <property type="nucleotide sequence ID" value="NZ_FZOY01000007.1"/>
</dbReference>
<dbReference type="SMART" id="SM00822">
    <property type="entry name" value="PKS_KR"/>
    <property type="match status" value="1"/>
</dbReference>
<dbReference type="EMBL" id="FZOY01000007">
    <property type="protein sequence ID" value="SNT19937.1"/>
    <property type="molecule type" value="Genomic_DNA"/>
</dbReference>
<dbReference type="Gene3D" id="3.40.50.720">
    <property type="entry name" value="NAD(P)-binding Rossmann-like Domain"/>
    <property type="match status" value="1"/>
</dbReference>
<dbReference type="InterPro" id="IPR057326">
    <property type="entry name" value="KR_dom"/>
</dbReference>
<dbReference type="InterPro" id="IPR036291">
    <property type="entry name" value="NAD(P)-bd_dom_sf"/>
</dbReference>
<evidence type="ECO:0000313" key="4">
    <source>
        <dbReference type="EMBL" id="SNT19937.1"/>
    </source>
</evidence>
<protein>
    <submittedName>
        <fullName evidence="4">Short chain dehydrogenase</fullName>
    </submittedName>
</protein>
<dbReference type="AlphaFoldDB" id="A0A239KNH9"/>
<dbReference type="InterPro" id="IPR020904">
    <property type="entry name" value="Sc_DH/Rdtase_CS"/>
</dbReference>
<dbReference type="PANTHER" id="PTHR43157">
    <property type="entry name" value="PHOSPHATIDYLINOSITOL-GLYCAN BIOSYNTHESIS CLASS F PROTEIN-RELATED"/>
    <property type="match status" value="1"/>
</dbReference>
<dbReference type="PRINTS" id="PR00080">
    <property type="entry name" value="SDRFAMILY"/>
</dbReference>
<keyword evidence="1" id="KW-0560">Oxidoreductase</keyword>
<comment type="similarity">
    <text evidence="2">Belongs to the short-chain dehydrogenases/reductases (SDR) family.</text>
</comment>
<dbReference type="PANTHER" id="PTHR43157:SF31">
    <property type="entry name" value="PHOSPHATIDYLINOSITOL-GLYCAN BIOSYNTHESIS CLASS F PROTEIN"/>
    <property type="match status" value="1"/>
</dbReference>
<dbReference type="PROSITE" id="PS00061">
    <property type="entry name" value="ADH_SHORT"/>
    <property type="match status" value="1"/>
</dbReference>